<dbReference type="GO" id="GO:0003700">
    <property type="term" value="F:DNA-binding transcription factor activity"/>
    <property type="evidence" value="ECO:0007669"/>
    <property type="project" value="TreeGrafter"/>
</dbReference>
<dbReference type="PANTHER" id="PTHR30055">
    <property type="entry name" value="HTH-TYPE TRANSCRIPTIONAL REGULATOR RUTR"/>
    <property type="match status" value="1"/>
</dbReference>
<protein>
    <submittedName>
        <fullName evidence="6">TetR/AcrR family transcriptional regulator</fullName>
    </submittedName>
</protein>
<dbReference type="Proteomes" id="UP000292459">
    <property type="component" value="Unassembled WGS sequence"/>
</dbReference>
<dbReference type="PANTHER" id="PTHR30055:SF151">
    <property type="entry name" value="TRANSCRIPTIONAL REGULATORY PROTEIN"/>
    <property type="match status" value="1"/>
</dbReference>
<dbReference type="InterPro" id="IPR004111">
    <property type="entry name" value="Repressor_TetR_C"/>
</dbReference>
<evidence type="ECO:0000259" key="5">
    <source>
        <dbReference type="PROSITE" id="PS50977"/>
    </source>
</evidence>
<dbReference type="Gene3D" id="1.10.357.10">
    <property type="entry name" value="Tetracycline Repressor, domain 2"/>
    <property type="match status" value="1"/>
</dbReference>
<dbReference type="GO" id="GO:0000976">
    <property type="term" value="F:transcription cis-regulatory region binding"/>
    <property type="evidence" value="ECO:0007669"/>
    <property type="project" value="TreeGrafter"/>
</dbReference>
<evidence type="ECO:0000256" key="1">
    <source>
        <dbReference type="ARBA" id="ARBA00023015"/>
    </source>
</evidence>
<dbReference type="AlphaFoldDB" id="A0A4V2E2S5"/>
<dbReference type="InterPro" id="IPR036271">
    <property type="entry name" value="Tet_transcr_reg_TetR-rel_C_sf"/>
</dbReference>
<evidence type="ECO:0000313" key="7">
    <source>
        <dbReference type="Proteomes" id="UP000292459"/>
    </source>
</evidence>
<organism evidence="6 7">
    <name type="scientific">Leptolyngbya iicbica LK</name>
    <dbReference type="NCBI Taxonomy" id="2294035"/>
    <lineage>
        <taxon>Bacteria</taxon>
        <taxon>Bacillati</taxon>
        <taxon>Cyanobacteriota</taxon>
        <taxon>Cyanophyceae</taxon>
        <taxon>Leptolyngbyales</taxon>
        <taxon>Leptolyngbyaceae</taxon>
        <taxon>Leptolyngbya group</taxon>
        <taxon>Leptolyngbya</taxon>
        <taxon>Leptolyngbya iicbica</taxon>
    </lineage>
</organism>
<dbReference type="SUPFAM" id="SSF46689">
    <property type="entry name" value="Homeodomain-like"/>
    <property type="match status" value="1"/>
</dbReference>
<dbReference type="InterPro" id="IPR001647">
    <property type="entry name" value="HTH_TetR"/>
</dbReference>
<dbReference type="PROSITE" id="PS50977">
    <property type="entry name" value="HTH_TETR_2"/>
    <property type="match status" value="1"/>
</dbReference>
<keyword evidence="2 4" id="KW-0238">DNA-binding</keyword>
<keyword evidence="7" id="KW-1185">Reference proteome</keyword>
<accession>A0A4V2E2S5</accession>
<dbReference type="InterPro" id="IPR050109">
    <property type="entry name" value="HTH-type_TetR-like_transc_reg"/>
</dbReference>
<evidence type="ECO:0000256" key="2">
    <source>
        <dbReference type="ARBA" id="ARBA00023125"/>
    </source>
</evidence>
<feature type="domain" description="HTH tetR-type" evidence="5">
    <location>
        <begin position="14"/>
        <end position="74"/>
    </location>
</feature>
<evidence type="ECO:0000256" key="4">
    <source>
        <dbReference type="PROSITE-ProRule" id="PRU00335"/>
    </source>
</evidence>
<dbReference type="Gene3D" id="1.10.10.60">
    <property type="entry name" value="Homeodomain-like"/>
    <property type="match status" value="1"/>
</dbReference>
<reference evidence="6 7" key="1">
    <citation type="submission" date="2018-11" db="EMBL/GenBank/DDBJ databases">
        <title>Whole genome sequencing of an environmental sample.</title>
        <authorList>
            <person name="Sarangi A.N."/>
            <person name="Singh D."/>
            <person name="Tripathy S."/>
        </authorList>
    </citation>
    <scope>NUCLEOTIDE SEQUENCE [LARGE SCALE GENOMIC DNA]</scope>
    <source>
        <strain evidence="6 7">Lakshadweep</strain>
    </source>
</reference>
<dbReference type="InterPro" id="IPR009057">
    <property type="entry name" value="Homeodomain-like_sf"/>
</dbReference>
<evidence type="ECO:0000256" key="3">
    <source>
        <dbReference type="ARBA" id="ARBA00023163"/>
    </source>
</evidence>
<dbReference type="OrthoDB" id="166040at2"/>
<feature type="DNA-binding region" description="H-T-H motif" evidence="4">
    <location>
        <begin position="37"/>
        <end position="56"/>
    </location>
</feature>
<evidence type="ECO:0000313" key="6">
    <source>
        <dbReference type="EMBL" id="RZM79576.1"/>
    </source>
</evidence>
<comment type="caution">
    <text evidence="6">The sequence shown here is derived from an EMBL/GenBank/DDBJ whole genome shotgun (WGS) entry which is preliminary data.</text>
</comment>
<dbReference type="RefSeq" id="WP_072041334.1">
    <property type="nucleotide sequence ID" value="NZ_QVFV01000002.1"/>
</dbReference>
<dbReference type="EMBL" id="QVFV01000002">
    <property type="protein sequence ID" value="RZM79576.1"/>
    <property type="molecule type" value="Genomic_DNA"/>
</dbReference>
<dbReference type="GO" id="GO:0045892">
    <property type="term" value="P:negative regulation of DNA-templated transcription"/>
    <property type="evidence" value="ECO:0007669"/>
    <property type="project" value="InterPro"/>
</dbReference>
<name>A0A4V2E2S5_9CYAN</name>
<dbReference type="Pfam" id="PF00440">
    <property type="entry name" value="TetR_N"/>
    <property type="match status" value="1"/>
</dbReference>
<keyword evidence="1" id="KW-0805">Transcription regulation</keyword>
<gene>
    <name evidence="6" type="ORF">DYY88_12740</name>
</gene>
<sequence length="228" mass="25021">MAKSTSTESLGVLPLSRDRILQVALQQADAEGLAALSMRKLAQALGVKAMSLYNHVANKDDMIDGMVELVVAEIALPSLTVDWQTAMRQRATSAHAVLLRHSWATLALMSRVNVGPAMLRYVDATLGCLVEAGFSYPLADYAWNAMDSHIYGFTLQALNFPFEADEYAQAAQAYVAMVPPERYPYLHRLTQQVMSGEHTGLHDFEFGLNLLLAGLETLRRESAPPAEP</sequence>
<keyword evidence="3" id="KW-0804">Transcription</keyword>
<dbReference type="Pfam" id="PF02909">
    <property type="entry name" value="TetR_C_1"/>
    <property type="match status" value="1"/>
</dbReference>
<proteinExistence type="predicted"/>
<dbReference type="SUPFAM" id="SSF48498">
    <property type="entry name" value="Tetracyclin repressor-like, C-terminal domain"/>
    <property type="match status" value="1"/>
</dbReference>